<evidence type="ECO:0000313" key="8">
    <source>
        <dbReference type="EMBL" id="MFI9122593.1"/>
    </source>
</evidence>
<dbReference type="Gene3D" id="3.90.79.10">
    <property type="entry name" value="Nucleoside Triphosphate Pyrophosphohydrolase"/>
    <property type="match status" value="1"/>
</dbReference>
<keyword evidence="3 5" id="KW-0378">Hydrolase</keyword>
<feature type="region of interest" description="Disordered" evidence="6">
    <location>
        <begin position="277"/>
        <end position="299"/>
    </location>
</feature>
<dbReference type="Proteomes" id="UP001614391">
    <property type="component" value="Unassembled WGS sequence"/>
</dbReference>
<dbReference type="EMBL" id="JBITYT010000011">
    <property type="protein sequence ID" value="MFI9122593.1"/>
    <property type="molecule type" value="Genomic_DNA"/>
</dbReference>
<dbReference type="InterPro" id="IPR020476">
    <property type="entry name" value="Nudix_hydrolase"/>
</dbReference>
<dbReference type="PANTHER" id="PTHR43046">
    <property type="entry name" value="GDP-MANNOSE MANNOSYL HYDROLASE"/>
    <property type="match status" value="1"/>
</dbReference>
<feature type="domain" description="Nudix hydrolase" evidence="7">
    <location>
        <begin position="28"/>
        <end position="164"/>
    </location>
</feature>
<proteinExistence type="inferred from homology"/>
<comment type="caution">
    <text evidence="8">The sequence shown here is derived from an EMBL/GenBank/DDBJ whole genome shotgun (WGS) entry which is preliminary data.</text>
</comment>
<sequence>MTTPSAPDGSPGPSMTDEEYGALRASAALWAGTSVLITDEYGRVLVQRVDYRPSYLLPGGAVDKGESPARAAARELWEELGVTAVVDRGLAVDWVSAEGFGAPGVMRFPGEILHVYDGGVWDEGRIAAIRLPGHEVEAVGFAEPADLPGLMTPGDARRVLSALRARIDGAGPAFLEDGVPIAPGVLDRAGVLRTARVREHFPFRPAPVPEGLPVRRSEGWLLAPDGRVLVLLDPGTGAARLPGGAPGPVDHGDPWATLVREAGGEAAATAARPLYLGHLLDPEGPDGSDGPDRSEAAEAAEGSYALVCHAAVLTRLGPPSAGADADRAPVRVLATPEQALELFDRGPHGAAQLAAVHRARALLGIPRADRRAVTELPGPVTFQASGDVRRPCPKVCG</sequence>
<dbReference type="CDD" id="cd18876">
    <property type="entry name" value="NUDIX_Hydrolase"/>
    <property type="match status" value="1"/>
</dbReference>
<reference evidence="8 9" key="1">
    <citation type="submission" date="2024-10" db="EMBL/GenBank/DDBJ databases">
        <title>The Natural Products Discovery Center: Release of the First 8490 Sequenced Strains for Exploring Actinobacteria Biosynthetic Diversity.</title>
        <authorList>
            <person name="Kalkreuter E."/>
            <person name="Kautsar S.A."/>
            <person name="Yang D."/>
            <person name="Bader C.D."/>
            <person name="Teijaro C.N."/>
            <person name="Fluegel L."/>
            <person name="Davis C.M."/>
            <person name="Simpson J.R."/>
            <person name="Lauterbach L."/>
            <person name="Steele A.D."/>
            <person name="Gui C."/>
            <person name="Meng S."/>
            <person name="Li G."/>
            <person name="Viehrig K."/>
            <person name="Ye F."/>
            <person name="Su P."/>
            <person name="Kiefer A.F."/>
            <person name="Nichols A."/>
            <person name="Cepeda A.J."/>
            <person name="Yan W."/>
            <person name="Fan B."/>
            <person name="Jiang Y."/>
            <person name="Adhikari A."/>
            <person name="Zheng C.-J."/>
            <person name="Schuster L."/>
            <person name="Cowan T.M."/>
            <person name="Smanski M.J."/>
            <person name="Chevrette M.G."/>
            <person name="De Carvalho L.P.S."/>
            <person name="Shen B."/>
        </authorList>
    </citation>
    <scope>NUCLEOTIDE SEQUENCE [LARGE SCALE GENOMIC DNA]</scope>
    <source>
        <strain evidence="8 9">NPDC053346</strain>
    </source>
</reference>
<dbReference type="PRINTS" id="PR00502">
    <property type="entry name" value="NUDIXFAMILY"/>
</dbReference>
<dbReference type="Pfam" id="PF00293">
    <property type="entry name" value="NUDIX"/>
    <property type="match status" value="1"/>
</dbReference>
<dbReference type="PROSITE" id="PS00893">
    <property type="entry name" value="NUDIX_BOX"/>
    <property type="match status" value="1"/>
</dbReference>
<dbReference type="InterPro" id="IPR000086">
    <property type="entry name" value="NUDIX_hydrolase_dom"/>
</dbReference>
<evidence type="ECO:0000256" key="2">
    <source>
        <dbReference type="ARBA" id="ARBA00005582"/>
    </source>
</evidence>
<accession>A0ABW8CYA6</accession>
<evidence type="ECO:0000313" key="9">
    <source>
        <dbReference type="Proteomes" id="UP001614391"/>
    </source>
</evidence>
<evidence type="ECO:0000256" key="5">
    <source>
        <dbReference type="RuleBase" id="RU003476"/>
    </source>
</evidence>
<protein>
    <submittedName>
        <fullName evidence="8">NUDIX domain-containing protein</fullName>
    </submittedName>
</protein>
<dbReference type="InterPro" id="IPR020084">
    <property type="entry name" value="NUDIX_hydrolase_CS"/>
</dbReference>
<gene>
    <name evidence="8" type="ORF">ACIGW0_24935</name>
</gene>
<evidence type="ECO:0000256" key="6">
    <source>
        <dbReference type="SAM" id="MobiDB-lite"/>
    </source>
</evidence>
<evidence type="ECO:0000259" key="7">
    <source>
        <dbReference type="PROSITE" id="PS51462"/>
    </source>
</evidence>
<comment type="cofactor">
    <cofactor evidence="1">
        <name>Mg(2+)</name>
        <dbReference type="ChEBI" id="CHEBI:18420"/>
    </cofactor>
</comment>
<keyword evidence="4" id="KW-0460">Magnesium</keyword>
<name>A0ABW8CYA6_STRBI</name>
<dbReference type="RefSeq" id="WP_399618712.1">
    <property type="nucleotide sequence ID" value="NZ_JBITYT010000011.1"/>
</dbReference>
<evidence type="ECO:0000256" key="4">
    <source>
        <dbReference type="ARBA" id="ARBA00022842"/>
    </source>
</evidence>
<dbReference type="PANTHER" id="PTHR43046:SF12">
    <property type="entry name" value="GDP-MANNOSE MANNOSYL HYDROLASE"/>
    <property type="match status" value="1"/>
</dbReference>
<dbReference type="PROSITE" id="PS51462">
    <property type="entry name" value="NUDIX"/>
    <property type="match status" value="1"/>
</dbReference>
<dbReference type="SUPFAM" id="SSF55811">
    <property type="entry name" value="Nudix"/>
    <property type="match status" value="1"/>
</dbReference>
<keyword evidence="9" id="KW-1185">Reference proteome</keyword>
<organism evidence="8 9">
    <name type="scientific">Streptomyces bikiniensis</name>
    <dbReference type="NCBI Taxonomy" id="1896"/>
    <lineage>
        <taxon>Bacteria</taxon>
        <taxon>Bacillati</taxon>
        <taxon>Actinomycetota</taxon>
        <taxon>Actinomycetes</taxon>
        <taxon>Kitasatosporales</taxon>
        <taxon>Streptomycetaceae</taxon>
        <taxon>Streptomyces</taxon>
    </lineage>
</organism>
<evidence type="ECO:0000256" key="3">
    <source>
        <dbReference type="ARBA" id="ARBA00022801"/>
    </source>
</evidence>
<comment type="similarity">
    <text evidence="2 5">Belongs to the Nudix hydrolase family.</text>
</comment>
<dbReference type="InterPro" id="IPR015797">
    <property type="entry name" value="NUDIX_hydrolase-like_dom_sf"/>
</dbReference>
<evidence type="ECO:0000256" key="1">
    <source>
        <dbReference type="ARBA" id="ARBA00001946"/>
    </source>
</evidence>